<dbReference type="SFLD" id="SFLDS00029">
    <property type="entry name" value="Radical_SAM"/>
    <property type="match status" value="1"/>
</dbReference>
<dbReference type="InterPro" id="IPR010994">
    <property type="entry name" value="RuvA_2-like"/>
</dbReference>
<organism evidence="7">
    <name type="scientific">Wolinella succinogenes (strain ATCC 29543 / DSM 1740 / CCUG 13145 / JCM 31913 / LMG 7466 / NCTC 11488 / FDC 602W)</name>
    <name type="common">Vibrio succinogenes</name>
    <dbReference type="NCBI Taxonomy" id="273121"/>
    <lineage>
        <taxon>Bacteria</taxon>
        <taxon>Pseudomonadati</taxon>
        <taxon>Campylobacterota</taxon>
        <taxon>Epsilonproteobacteria</taxon>
        <taxon>Campylobacterales</taxon>
        <taxon>Helicobacteraceae</taxon>
        <taxon>Wolinella</taxon>
    </lineage>
</organism>
<dbReference type="InterPro" id="IPR013785">
    <property type="entry name" value="Aldolase_TIM"/>
</dbReference>
<name>Q7MRI0_WOLSU</name>
<dbReference type="GO" id="GO:0003824">
    <property type="term" value="F:catalytic activity"/>
    <property type="evidence" value="ECO:0007669"/>
    <property type="project" value="InterPro"/>
</dbReference>
<sequence length="404" mass="45701">MTLEEKLALLSDSAKYDVSCASSGGKSPSSLPAGVCHSFTSDGRCVSLLKILLTNHCIYDCAYCINRASMDRPKAKFSPEEIASLTIEFYRRNYIEGLFLSSGIFKSPDETMQEIILTLELLRHTHQFKGYIHAKIIPGSSSELIHKLYRLADRVSSNIELPTSRSLALLAPQKEKSDVLSPFLLLQKNQSLSTPKASTQMIIGASPESDAEILATSEALYSRRLLSRVYYSAFTPTTHDSRLPLITSPQTLLQREHRLYQADWLLRFYGFNARELFSTTRLNLGLDFDPKTLWALENLHLFPLDPHYAPKEMLLRVPGIGVKSTLALLRARRFGRLYESDLKRLGISLKKARYFLALQGKPLSPFKLEESRLRQELRSLSKTPLVRPTLFDFYHLNPALSGEL</sequence>
<dbReference type="InterPro" id="IPR023874">
    <property type="entry name" value="DNA_rSAM_put"/>
</dbReference>
<dbReference type="InterPro" id="IPR058240">
    <property type="entry name" value="rSAM_sf"/>
</dbReference>
<dbReference type="eggNOG" id="COG4277">
    <property type="taxonomic scope" value="Bacteria"/>
</dbReference>
<dbReference type="KEGG" id="wsu:WS1335"/>
<accession>Q7MRI0</accession>
<evidence type="ECO:0000256" key="5">
    <source>
        <dbReference type="ARBA" id="ARBA00023014"/>
    </source>
</evidence>
<dbReference type="GO" id="GO:0046872">
    <property type="term" value="F:metal ion binding"/>
    <property type="evidence" value="ECO:0007669"/>
    <property type="project" value="UniProtKB-KW"/>
</dbReference>
<comment type="cofactor">
    <cofactor evidence="1">
        <name>[4Fe-4S] cluster</name>
        <dbReference type="ChEBI" id="CHEBI:49883"/>
    </cofactor>
</comment>
<reference evidence="6 7" key="1">
    <citation type="journal article" date="2003" name="Proc. Natl. Acad. Sci. U.S.A.">
        <title>Complete genome sequence and analysis of Wolinella succinogenes.</title>
        <authorList>
            <person name="Baar C."/>
            <person name="Eppinger M."/>
            <person name="Raddatz G."/>
            <person name="Simon JM."/>
            <person name="Lanz C."/>
            <person name="Klimmek O."/>
            <person name="Nandakumar R."/>
            <person name="Gross R."/>
            <person name="Rosinus A."/>
            <person name="Keller H."/>
            <person name="Jagtap P."/>
            <person name="Linke B."/>
            <person name="Meyer F."/>
            <person name="Lederer H."/>
            <person name="Schuster S.C."/>
        </authorList>
    </citation>
    <scope>NUCLEOTIDE SEQUENCE [LARGE SCALE GENOMIC DNA]</scope>
    <source>
        <strain evidence="7">ATCC 29543 / DSM 1740 / CCUG 13145 / JCM 31913 / LMG 7466 / NCTC 11488 / FDC 602W</strain>
    </source>
</reference>
<evidence type="ECO:0008006" key="8">
    <source>
        <dbReference type="Google" id="ProtNLM"/>
    </source>
</evidence>
<dbReference type="InterPro" id="IPR007197">
    <property type="entry name" value="rSAM"/>
</dbReference>
<keyword evidence="3" id="KW-0479">Metal-binding</keyword>
<dbReference type="SUPFAM" id="SSF47781">
    <property type="entry name" value="RuvA domain 2-like"/>
    <property type="match status" value="1"/>
</dbReference>
<keyword evidence="4" id="KW-0408">Iron</keyword>
<keyword evidence="7" id="KW-1185">Reference proteome</keyword>
<dbReference type="HOGENOM" id="CLU_033784_0_0_7"/>
<evidence type="ECO:0000256" key="3">
    <source>
        <dbReference type="ARBA" id="ARBA00022723"/>
    </source>
</evidence>
<evidence type="ECO:0000256" key="2">
    <source>
        <dbReference type="ARBA" id="ARBA00022691"/>
    </source>
</evidence>
<proteinExistence type="predicted"/>
<dbReference type="SFLD" id="SFLDG01102">
    <property type="entry name" value="Uncharacterised_Radical_SAM_Su"/>
    <property type="match status" value="1"/>
</dbReference>
<dbReference type="NCBIfam" id="TIGR03916">
    <property type="entry name" value="rSAM_link_UDG"/>
    <property type="match status" value="1"/>
</dbReference>
<keyword evidence="2" id="KW-0949">S-adenosyl-L-methionine</keyword>
<evidence type="ECO:0000256" key="1">
    <source>
        <dbReference type="ARBA" id="ARBA00001966"/>
    </source>
</evidence>
<evidence type="ECO:0000313" key="6">
    <source>
        <dbReference type="EMBL" id="CAE10408.1"/>
    </source>
</evidence>
<evidence type="ECO:0000313" key="7">
    <source>
        <dbReference type="Proteomes" id="UP000000422"/>
    </source>
</evidence>
<gene>
    <name evidence="6" type="ordered locus">WS1335</name>
</gene>
<dbReference type="Gene3D" id="3.20.20.70">
    <property type="entry name" value="Aldolase class I"/>
    <property type="match status" value="1"/>
</dbReference>
<evidence type="ECO:0000256" key="4">
    <source>
        <dbReference type="ARBA" id="ARBA00023004"/>
    </source>
</evidence>
<dbReference type="RefSeq" id="WP_011139194.1">
    <property type="nucleotide sequence ID" value="NC_005090.1"/>
</dbReference>
<dbReference type="GO" id="GO:0051536">
    <property type="term" value="F:iron-sulfur cluster binding"/>
    <property type="evidence" value="ECO:0007669"/>
    <property type="project" value="UniProtKB-KW"/>
</dbReference>
<protein>
    <recommendedName>
        <fullName evidence="8">DNA modification/repair radical SAM protein</fullName>
    </recommendedName>
</protein>
<dbReference type="Proteomes" id="UP000000422">
    <property type="component" value="Chromosome"/>
</dbReference>
<keyword evidence="5" id="KW-0411">Iron-sulfur</keyword>
<dbReference type="EMBL" id="BX571660">
    <property type="protein sequence ID" value="CAE10408.1"/>
    <property type="molecule type" value="Genomic_DNA"/>
</dbReference>
<dbReference type="SUPFAM" id="SSF102114">
    <property type="entry name" value="Radical SAM enzymes"/>
    <property type="match status" value="1"/>
</dbReference>
<dbReference type="STRING" id="273121.WS1335"/>
<dbReference type="CDD" id="cd01335">
    <property type="entry name" value="Radical_SAM"/>
    <property type="match status" value="1"/>
</dbReference>
<dbReference type="AlphaFoldDB" id="Q7MRI0"/>